<reference evidence="1" key="1">
    <citation type="journal article" date="2014" name="Int. J. Syst. Evol. Microbiol.">
        <title>Complete genome sequence of Corynebacterium casei LMG S-19264T (=DSM 44701T), isolated from a smear-ripened cheese.</title>
        <authorList>
            <consortium name="US DOE Joint Genome Institute (JGI-PGF)"/>
            <person name="Walter F."/>
            <person name="Albersmeier A."/>
            <person name="Kalinowski J."/>
            <person name="Ruckert C."/>
        </authorList>
    </citation>
    <scope>NUCLEOTIDE SEQUENCE</scope>
    <source>
        <strain evidence="1">KCTC 22169</strain>
    </source>
</reference>
<keyword evidence="2" id="KW-1185">Reference proteome</keyword>
<dbReference type="EMBL" id="BMXR01000002">
    <property type="protein sequence ID" value="GGX42771.1"/>
    <property type="molecule type" value="Genomic_DNA"/>
</dbReference>
<dbReference type="GO" id="GO:0003677">
    <property type="term" value="F:DNA binding"/>
    <property type="evidence" value="ECO:0007669"/>
    <property type="project" value="InterPro"/>
</dbReference>
<dbReference type="PANTHER" id="PTHR40275">
    <property type="entry name" value="SSL7038 PROTEIN"/>
    <property type="match status" value="1"/>
</dbReference>
<dbReference type="NCBIfam" id="TIGR02684">
    <property type="entry name" value="dnstrm_HI1420"/>
    <property type="match status" value="1"/>
</dbReference>
<evidence type="ECO:0000313" key="1">
    <source>
        <dbReference type="EMBL" id="GGX42771.1"/>
    </source>
</evidence>
<dbReference type="InterPro" id="IPR014057">
    <property type="entry name" value="HI1420"/>
</dbReference>
<evidence type="ECO:0000313" key="2">
    <source>
        <dbReference type="Proteomes" id="UP000626148"/>
    </source>
</evidence>
<comment type="caution">
    <text evidence="1">The sequence shown here is derived from an EMBL/GenBank/DDBJ whole genome shotgun (WGS) entry which is preliminary data.</text>
</comment>
<gene>
    <name evidence="1" type="ORF">GCM10007392_06690</name>
</gene>
<protein>
    <submittedName>
        <fullName evidence="1">Addiction module antidote protein</fullName>
    </submittedName>
</protein>
<proteinExistence type="predicted"/>
<reference evidence="1" key="2">
    <citation type="submission" date="2020-09" db="EMBL/GenBank/DDBJ databases">
        <authorList>
            <person name="Sun Q."/>
            <person name="Kim S."/>
        </authorList>
    </citation>
    <scope>NUCLEOTIDE SEQUENCE</scope>
    <source>
        <strain evidence="1">KCTC 22169</strain>
    </source>
</reference>
<dbReference type="InterPro" id="IPR010982">
    <property type="entry name" value="Lambda_DNA-bd_dom_sf"/>
</dbReference>
<dbReference type="AlphaFoldDB" id="A0A918K334"/>
<dbReference type="RefSeq" id="WP_189607085.1">
    <property type="nucleotide sequence ID" value="NZ_BMXR01000002.1"/>
</dbReference>
<dbReference type="Pfam" id="PF21716">
    <property type="entry name" value="dnstrm_HI1420"/>
    <property type="match status" value="1"/>
</dbReference>
<sequence length="105" mass="11859">MEKKAATLDEYAQNWMQDSEEVAAYLNEVLEEGDEALLLVALRRIAKNYDGGIRGLSNDLGMNRSSLNNALDENGNPTLKTMFKILDKLGYRVQLVPKPHDNHRV</sequence>
<organism evidence="1 2">
    <name type="scientific">Saccharospirillum salsuginis</name>
    <dbReference type="NCBI Taxonomy" id="418750"/>
    <lineage>
        <taxon>Bacteria</taxon>
        <taxon>Pseudomonadati</taxon>
        <taxon>Pseudomonadota</taxon>
        <taxon>Gammaproteobacteria</taxon>
        <taxon>Oceanospirillales</taxon>
        <taxon>Saccharospirillaceae</taxon>
        <taxon>Saccharospirillum</taxon>
    </lineage>
</organism>
<dbReference type="PANTHER" id="PTHR40275:SF1">
    <property type="entry name" value="SSL7038 PROTEIN"/>
    <property type="match status" value="1"/>
</dbReference>
<dbReference type="SUPFAM" id="SSF47413">
    <property type="entry name" value="lambda repressor-like DNA-binding domains"/>
    <property type="match status" value="1"/>
</dbReference>
<dbReference type="Proteomes" id="UP000626148">
    <property type="component" value="Unassembled WGS sequence"/>
</dbReference>
<accession>A0A918K334</accession>
<name>A0A918K334_9GAMM</name>